<feature type="compositionally biased region" description="Low complexity" evidence="1">
    <location>
        <begin position="239"/>
        <end position="251"/>
    </location>
</feature>
<organism evidence="2 3">
    <name type="scientific">Ustilaginoidea virens</name>
    <name type="common">Rice false smut fungus</name>
    <name type="synonym">Villosiclava virens</name>
    <dbReference type="NCBI Taxonomy" id="1159556"/>
    <lineage>
        <taxon>Eukaryota</taxon>
        <taxon>Fungi</taxon>
        <taxon>Dikarya</taxon>
        <taxon>Ascomycota</taxon>
        <taxon>Pezizomycotina</taxon>
        <taxon>Sordariomycetes</taxon>
        <taxon>Hypocreomycetidae</taxon>
        <taxon>Hypocreales</taxon>
        <taxon>Clavicipitaceae</taxon>
        <taxon>Ustilaginoidea</taxon>
    </lineage>
</organism>
<dbReference type="RefSeq" id="XP_043001437.1">
    <property type="nucleotide sequence ID" value="XM_043145502.1"/>
</dbReference>
<feature type="region of interest" description="Disordered" evidence="1">
    <location>
        <begin position="195"/>
        <end position="912"/>
    </location>
</feature>
<dbReference type="AlphaFoldDB" id="A0A8E5HY30"/>
<proteinExistence type="predicted"/>
<feature type="compositionally biased region" description="Low complexity" evidence="1">
    <location>
        <begin position="364"/>
        <end position="377"/>
    </location>
</feature>
<feature type="compositionally biased region" description="Basic and acidic residues" evidence="1">
    <location>
        <begin position="603"/>
        <end position="628"/>
    </location>
</feature>
<feature type="compositionally biased region" description="Basic and acidic residues" evidence="1">
    <location>
        <begin position="195"/>
        <end position="205"/>
    </location>
</feature>
<feature type="compositionally biased region" description="Basic and acidic residues" evidence="1">
    <location>
        <begin position="498"/>
        <end position="510"/>
    </location>
</feature>
<dbReference type="KEGG" id="uvi:66068782"/>
<evidence type="ECO:0000313" key="2">
    <source>
        <dbReference type="EMBL" id="QUC23764.1"/>
    </source>
</evidence>
<feature type="compositionally biased region" description="Low complexity" evidence="1">
    <location>
        <begin position="700"/>
        <end position="712"/>
    </location>
</feature>
<sequence>MNRFRNKKKARDDASIGEQQSIYPESSGPFRMFSKKKSQDDEHKTELDLAAALPSRDDFRTSLLMTGLSARFSMLREQDDPNSKLGKASDDSVLFPKRQSRLAEFGGLGGGLQDIAEVESLKLPSLGRYDSYQSDDAASTTGSIMSRSKATEGNNLFGGRQKIYKLAAGSRAGMSGRALYDDDVAQSAFQRWRQEEKEKMALREDGDNDNLAAEPAINYSRRSETGSTMSSVPSVARNSTAATSIASQTSSKDAQFTSNFPGLERSVTRTRRLYEQGLSQDLQDHQSAALSRMDTISKQRPFTSRAPDSVPSPTASTFGDRATERRTVLSKASAPNLRSFSPSTVGSSPVDSTSKFSRQDRKPSFGVSPPLSPPVSDSGEHPVLAMQPNDRGKATAMGVFNRPALQYDESRFAQRQRQLQQGRDAFTFRPTTESAPSSVGGRSRSSSAHRAPAERFGPKESPSELPDLMEDNGGGPLFDDSDDISDSHLMQPATAPRLKIERPDDQDHPAFRKSALPSPLSINSPKDAGEQVSLEPKGHLGLPGDSPTLGPQSGLSGMVRQHLRHDSAASSVCGSLNHEGGPSKTETHGKPSPPDGNGASNADEIKSDEHDEFAQHLADGARRVRERLITYVESDQDVSAPPTPPQSEQNKEFGGMSRSNGLGILGPKSSLGSLFDKEKERGRGKAAKASGSRPTTAGTSSPPYKASSSRSGSQHREVAATRDGEGVAPQSEENLHGGLKAFRQARRELQKLKELEVQQRHQQNRSHNQEHPPNSRGMAYDNVPPPALFNRVPREEQGYGSRSRGGSRAPSERNRSGSETSNGGRAYSRGPRLRNGSVTYDERHGRAGINGPVSQDAKRQGTESPIMSPCKGTGPPHVGMSPVHNVGPFESHSRYHAPGMQTPPLQDLPRHGRRRNGSLLVAAASTPNLHGSAPAPPLPPINPRRKNGFARGGEDLYGGFGMSDGYVGDNDAAADSHCYSDNAHARGQLRQSPPRMSPPRVRRPPLPQSSVSSASLPGGMI</sequence>
<dbReference type="Proteomes" id="UP000027002">
    <property type="component" value="Chromosome 7"/>
</dbReference>
<dbReference type="GeneID" id="66068782"/>
<feature type="compositionally biased region" description="Basic and acidic residues" evidence="1">
    <location>
        <begin position="745"/>
        <end position="759"/>
    </location>
</feature>
<feature type="compositionally biased region" description="Low complexity" evidence="1">
    <location>
        <begin position="434"/>
        <end position="450"/>
    </location>
</feature>
<dbReference type="EMBL" id="CP072759">
    <property type="protein sequence ID" value="QUC23764.1"/>
    <property type="molecule type" value="Genomic_DNA"/>
</dbReference>
<evidence type="ECO:0000256" key="1">
    <source>
        <dbReference type="SAM" id="MobiDB-lite"/>
    </source>
</evidence>
<reference evidence="2" key="1">
    <citation type="submission" date="2020-03" db="EMBL/GenBank/DDBJ databases">
        <title>A mixture of massive structural variations and highly conserved coding sequences in Ustilaginoidea virens genome.</title>
        <authorList>
            <person name="Zhang K."/>
            <person name="Zhao Z."/>
            <person name="Zhang Z."/>
            <person name="Li Y."/>
            <person name="Hsiang T."/>
            <person name="Sun W."/>
        </authorList>
    </citation>
    <scope>NUCLEOTIDE SEQUENCE</scope>
    <source>
        <strain evidence="2">UV-8b</strain>
    </source>
</reference>
<feature type="compositionally biased region" description="Basic and acidic residues" evidence="1">
    <location>
        <begin position="714"/>
        <end position="725"/>
    </location>
</feature>
<feature type="compositionally biased region" description="Basic and acidic residues" evidence="1">
    <location>
        <begin position="451"/>
        <end position="462"/>
    </location>
</feature>
<name>A0A8E5HY30_USTVR</name>
<feature type="region of interest" description="Disordered" evidence="1">
    <location>
        <begin position="1"/>
        <end position="41"/>
    </location>
</feature>
<feature type="compositionally biased region" description="Polar residues" evidence="1">
    <location>
        <begin position="336"/>
        <end position="356"/>
    </location>
</feature>
<feature type="compositionally biased region" description="Polar residues" evidence="1">
    <location>
        <begin position="277"/>
        <end position="302"/>
    </location>
</feature>
<feature type="region of interest" description="Disordered" evidence="1">
    <location>
        <begin position="926"/>
        <end position="1021"/>
    </location>
</feature>
<feature type="compositionally biased region" description="Polar residues" evidence="1">
    <location>
        <begin position="225"/>
        <end position="238"/>
    </location>
</feature>
<evidence type="ECO:0000313" key="3">
    <source>
        <dbReference type="Proteomes" id="UP000027002"/>
    </source>
</evidence>
<protein>
    <submittedName>
        <fullName evidence="2">Uncharacterized protein</fullName>
    </submittedName>
</protein>
<keyword evidence="3" id="KW-1185">Reference proteome</keyword>
<accession>A0A8E5HY30</accession>
<dbReference type="OrthoDB" id="5335210at2759"/>
<feature type="region of interest" description="Disordered" evidence="1">
    <location>
        <begin position="132"/>
        <end position="154"/>
    </location>
</feature>
<gene>
    <name evidence="2" type="ORF">UV8b_08005</name>
</gene>